<evidence type="ECO:0000313" key="2">
    <source>
        <dbReference type="EMBL" id="KAK4003640.1"/>
    </source>
</evidence>
<organism evidence="2 3">
    <name type="scientific">Daphnia magna</name>
    <dbReference type="NCBI Taxonomy" id="35525"/>
    <lineage>
        <taxon>Eukaryota</taxon>
        <taxon>Metazoa</taxon>
        <taxon>Ecdysozoa</taxon>
        <taxon>Arthropoda</taxon>
        <taxon>Crustacea</taxon>
        <taxon>Branchiopoda</taxon>
        <taxon>Diplostraca</taxon>
        <taxon>Cladocera</taxon>
        <taxon>Anomopoda</taxon>
        <taxon>Daphniidae</taxon>
        <taxon>Daphnia</taxon>
    </lineage>
</organism>
<reference evidence="2 3" key="1">
    <citation type="journal article" date="2023" name="Nucleic Acids Res.">
        <title>The hologenome of Daphnia magna reveals possible DNA methylation and microbiome-mediated evolution of the host genome.</title>
        <authorList>
            <person name="Chaturvedi A."/>
            <person name="Li X."/>
            <person name="Dhandapani V."/>
            <person name="Marshall H."/>
            <person name="Kissane S."/>
            <person name="Cuenca-Cambronero M."/>
            <person name="Asole G."/>
            <person name="Calvet F."/>
            <person name="Ruiz-Romero M."/>
            <person name="Marangio P."/>
            <person name="Guigo R."/>
            <person name="Rago D."/>
            <person name="Mirbahai L."/>
            <person name="Eastwood N."/>
            <person name="Colbourne J.K."/>
            <person name="Zhou J."/>
            <person name="Mallon E."/>
            <person name="Orsini L."/>
        </authorList>
    </citation>
    <scope>NUCLEOTIDE SEQUENCE [LARGE SCALE GENOMIC DNA]</scope>
    <source>
        <strain evidence="2">LRV0_1</strain>
    </source>
</reference>
<comment type="caution">
    <text evidence="2">The sequence shown here is derived from an EMBL/GenBank/DDBJ whole genome shotgun (WGS) entry which is preliminary data.</text>
</comment>
<evidence type="ECO:0000313" key="3">
    <source>
        <dbReference type="Proteomes" id="UP001234178"/>
    </source>
</evidence>
<name>A0ABQ9YT67_9CRUS</name>
<protein>
    <submittedName>
        <fullName evidence="2">Uncharacterized protein</fullName>
    </submittedName>
</protein>
<feature type="compositionally biased region" description="Polar residues" evidence="1">
    <location>
        <begin position="217"/>
        <end position="230"/>
    </location>
</feature>
<feature type="region of interest" description="Disordered" evidence="1">
    <location>
        <begin position="197"/>
        <end position="230"/>
    </location>
</feature>
<gene>
    <name evidence="2" type="ORF">OUZ56_005396</name>
</gene>
<keyword evidence="3" id="KW-1185">Reference proteome</keyword>
<accession>A0ABQ9YT67</accession>
<dbReference type="Proteomes" id="UP001234178">
    <property type="component" value="Unassembled WGS sequence"/>
</dbReference>
<sequence>MSGSPYNGRACISQWDRSGSSCECHTGEGRSRGTPGEVSNLTLGQKGTWLAREVSLPWEVPDPSPFQSDSEQQGEEFEDAQSCQVSRNPEAGSAVTEGAYELVAARKQREGAREVGNEGAVNTPTGAEFDNRRKSLILQVSVSRVQENIDAQDVSVEAKTVGGDRVSHWQRMKSYDPNSLGTHGLVTENRDMRQGSAQVEGAADRKRTVSVEADTTGVINQSSGTDSGQP</sequence>
<dbReference type="EMBL" id="JAOYFB010000001">
    <property type="protein sequence ID" value="KAK4003640.1"/>
    <property type="molecule type" value="Genomic_DNA"/>
</dbReference>
<proteinExistence type="predicted"/>
<feature type="region of interest" description="Disordered" evidence="1">
    <location>
        <begin position="17"/>
        <end position="98"/>
    </location>
</feature>
<evidence type="ECO:0000256" key="1">
    <source>
        <dbReference type="SAM" id="MobiDB-lite"/>
    </source>
</evidence>